<protein>
    <submittedName>
        <fullName evidence="1">Unnamed protein product</fullName>
    </submittedName>
</protein>
<sequence length="201" mass="23197">MSYNETFKVIPVYEPYDRFVFCSKPKSNPQQPKQQDSLKGKVIENVYYNGETSNAAYSPDSIVDLDSIMKIEVTDSKPKKTLVELVKANRKPKRKKLDTSSLSNYYSPINKQFFDDIKRGLIEVVKCVLTNGADILPIPIQRCHQDILSLIRQRETNELMNQVYKLIEEHFQSIQTKEKILDLTIDDLKDSELDESTLNTS</sequence>
<evidence type="ECO:0000313" key="2">
    <source>
        <dbReference type="Proteomes" id="UP001165120"/>
    </source>
</evidence>
<proteinExistence type="predicted"/>
<dbReference type="AlphaFoldDB" id="A0A9W6T4R4"/>
<gene>
    <name evidence="1" type="ORF">Cboi02_000468400</name>
</gene>
<dbReference type="Proteomes" id="UP001165120">
    <property type="component" value="Unassembled WGS sequence"/>
</dbReference>
<comment type="caution">
    <text evidence="1">The sequence shown here is derived from an EMBL/GenBank/DDBJ whole genome shotgun (WGS) entry which is preliminary data.</text>
</comment>
<accession>A0A9W6T4R4</accession>
<keyword evidence="2" id="KW-1185">Reference proteome</keyword>
<name>A0A9W6T4R4_CANBO</name>
<dbReference type="EMBL" id="BSXN01001979">
    <property type="protein sequence ID" value="GME75175.1"/>
    <property type="molecule type" value="Genomic_DNA"/>
</dbReference>
<dbReference type="CDD" id="cd14733">
    <property type="entry name" value="BACK"/>
    <property type="match status" value="1"/>
</dbReference>
<reference evidence="1" key="1">
    <citation type="submission" date="2023-04" db="EMBL/GenBank/DDBJ databases">
        <title>Candida boidinii NBRC 10035.</title>
        <authorList>
            <person name="Ichikawa N."/>
            <person name="Sato H."/>
            <person name="Tonouchi N."/>
        </authorList>
    </citation>
    <scope>NUCLEOTIDE SEQUENCE</scope>
    <source>
        <strain evidence="1">NBRC 10035</strain>
    </source>
</reference>
<evidence type="ECO:0000313" key="1">
    <source>
        <dbReference type="EMBL" id="GME75175.1"/>
    </source>
</evidence>
<organism evidence="1 2">
    <name type="scientific">Candida boidinii</name>
    <name type="common">Yeast</name>
    <dbReference type="NCBI Taxonomy" id="5477"/>
    <lineage>
        <taxon>Eukaryota</taxon>
        <taxon>Fungi</taxon>
        <taxon>Dikarya</taxon>
        <taxon>Ascomycota</taxon>
        <taxon>Saccharomycotina</taxon>
        <taxon>Pichiomycetes</taxon>
        <taxon>Pichiales</taxon>
        <taxon>Pichiaceae</taxon>
        <taxon>Ogataea</taxon>
        <taxon>Ogataea/Candida clade</taxon>
    </lineage>
</organism>